<dbReference type="PROSITE" id="PS00221">
    <property type="entry name" value="MIP"/>
    <property type="match status" value="1"/>
</dbReference>
<dbReference type="GO" id="GO:0015267">
    <property type="term" value="F:channel activity"/>
    <property type="evidence" value="ECO:0007669"/>
    <property type="project" value="InterPro"/>
</dbReference>
<dbReference type="SUPFAM" id="SSF81338">
    <property type="entry name" value="Aquaporin-like"/>
    <property type="match status" value="1"/>
</dbReference>
<dbReference type="PRINTS" id="PR00783">
    <property type="entry name" value="MINTRINSICP"/>
</dbReference>
<dbReference type="Proteomes" id="UP000596660">
    <property type="component" value="Unplaced"/>
</dbReference>
<evidence type="ECO:0000256" key="1">
    <source>
        <dbReference type="ARBA" id="ARBA00004141"/>
    </source>
</evidence>
<dbReference type="Pfam" id="PF00230">
    <property type="entry name" value="MIP"/>
    <property type="match status" value="1"/>
</dbReference>
<keyword evidence="5 8" id="KW-0472">Membrane</keyword>
<dbReference type="InterPro" id="IPR023271">
    <property type="entry name" value="Aquaporin-like"/>
</dbReference>
<evidence type="ECO:0000256" key="5">
    <source>
        <dbReference type="ARBA" id="ARBA00023136"/>
    </source>
</evidence>
<dbReference type="PANTHER" id="PTHR45724:SF23">
    <property type="entry name" value="AQUAPORIN NIP4-1-RELATED"/>
    <property type="match status" value="1"/>
</dbReference>
<evidence type="ECO:0000256" key="8">
    <source>
        <dbReference type="SAM" id="Phobius"/>
    </source>
</evidence>
<proteinExistence type="inferred from homology"/>
<protein>
    <submittedName>
        <fullName evidence="9">Uncharacterized protein</fullName>
    </submittedName>
</protein>
<evidence type="ECO:0000313" key="9">
    <source>
        <dbReference type="EnsemblPlants" id="AUR62023236-RA:cds"/>
    </source>
</evidence>
<keyword evidence="4 8" id="KW-1133">Transmembrane helix</keyword>
<dbReference type="InterPro" id="IPR000425">
    <property type="entry name" value="MIP"/>
</dbReference>
<dbReference type="AlphaFoldDB" id="A0A803M463"/>
<sequence length="301" mass="32617">MSSKVAHMDDVELSKMEEGSARGTSNNNQSTTGVPTNNVSSSSSFPVVLATTLQKLIAEFIGTYLIVFTGCAAIIVEKTKGEVTYPGICLTWGLIIMIVVYTLEHISCHFNPSVTITCALLKGFPWKQVPFYISAQILGSFLASGTLYLLLDVPPKAYFGNLPSGSDAQSVVMEIIISFILMFVIFGTAFDERAHNQFAGVAIGMTVLMNALIAGTISGASMNPARSIGPAVVMHVYKGLWIYVVGPTIGCILGGVAYSSMRYMDQFPAKFASWSTSFDKKLINWFGILKGKFFDAFHKVH</sequence>
<accession>A0A803M463</accession>
<dbReference type="PANTHER" id="PTHR45724">
    <property type="entry name" value="AQUAPORIN NIP2-1"/>
    <property type="match status" value="1"/>
</dbReference>
<reference evidence="9" key="2">
    <citation type="submission" date="2021-03" db="UniProtKB">
        <authorList>
            <consortium name="EnsemblPlants"/>
        </authorList>
    </citation>
    <scope>IDENTIFICATION</scope>
</reference>
<comment type="similarity">
    <text evidence="6">Belongs to the MIP/aquaporin (TC 1.A.8) family.</text>
</comment>
<feature type="region of interest" description="Disordered" evidence="7">
    <location>
        <begin position="16"/>
        <end position="40"/>
    </location>
</feature>
<evidence type="ECO:0000256" key="3">
    <source>
        <dbReference type="ARBA" id="ARBA00022692"/>
    </source>
</evidence>
<keyword evidence="3 6" id="KW-0812">Transmembrane</keyword>
<feature type="transmembrane region" description="Helical" evidence="8">
    <location>
        <begin position="131"/>
        <end position="151"/>
    </location>
</feature>
<organism evidence="9 10">
    <name type="scientific">Chenopodium quinoa</name>
    <name type="common">Quinoa</name>
    <dbReference type="NCBI Taxonomy" id="63459"/>
    <lineage>
        <taxon>Eukaryota</taxon>
        <taxon>Viridiplantae</taxon>
        <taxon>Streptophyta</taxon>
        <taxon>Embryophyta</taxon>
        <taxon>Tracheophyta</taxon>
        <taxon>Spermatophyta</taxon>
        <taxon>Magnoliopsida</taxon>
        <taxon>eudicotyledons</taxon>
        <taxon>Gunneridae</taxon>
        <taxon>Pentapetalae</taxon>
        <taxon>Caryophyllales</taxon>
        <taxon>Chenopodiaceae</taxon>
        <taxon>Chenopodioideae</taxon>
        <taxon>Atripliceae</taxon>
        <taxon>Chenopodium</taxon>
    </lineage>
</organism>
<feature type="transmembrane region" description="Helical" evidence="8">
    <location>
        <begin position="240"/>
        <end position="261"/>
    </location>
</feature>
<dbReference type="OMA" id="IGAWTYN"/>
<dbReference type="Gramene" id="AUR62023236-RA">
    <property type="protein sequence ID" value="AUR62023236-RA:cds"/>
    <property type="gene ID" value="AUR62023236"/>
</dbReference>
<keyword evidence="2 6" id="KW-0813">Transport</keyword>
<evidence type="ECO:0000256" key="6">
    <source>
        <dbReference type="RuleBase" id="RU000477"/>
    </source>
</evidence>
<comment type="subcellular location">
    <subcellularLocation>
        <location evidence="1">Membrane</location>
        <topology evidence="1">Multi-pass membrane protein</topology>
    </subcellularLocation>
</comment>
<evidence type="ECO:0000256" key="2">
    <source>
        <dbReference type="ARBA" id="ARBA00022448"/>
    </source>
</evidence>
<feature type="transmembrane region" description="Helical" evidence="8">
    <location>
        <begin position="198"/>
        <end position="220"/>
    </location>
</feature>
<feature type="transmembrane region" description="Helical" evidence="8">
    <location>
        <begin position="83"/>
        <end position="103"/>
    </location>
</feature>
<feature type="transmembrane region" description="Helical" evidence="8">
    <location>
        <begin position="56"/>
        <end position="77"/>
    </location>
</feature>
<dbReference type="EnsemblPlants" id="AUR62023236-RA">
    <property type="protein sequence ID" value="AUR62023236-RA:cds"/>
    <property type="gene ID" value="AUR62023236"/>
</dbReference>
<name>A0A803M463_CHEQI</name>
<reference evidence="9" key="1">
    <citation type="journal article" date="2017" name="Nature">
        <title>The genome of Chenopodium quinoa.</title>
        <authorList>
            <person name="Jarvis D.E."/>
            <person name="Ho Y.S."/>
            <person name="Lightfoot D.J."/>
            <person name="Schmoeckel S.M."/>
            <person name="Li B."/>
            <person name="Borm T.J.A."/>
            <person name="Ohyanagi H."/>
            <person name="Mineta K."/>
            <person name="Michell C.T."/>
            <person name="Saber N."/>
            <person name="Kharbatia N.M."/>
            <person name="Rupper R.R."/>
            <person name="Sharp A.R."/>
            <person name="Dally N."/>
            <person name="Boughton B.A."/>
            <person name="Woo Y.H."/>
            <person name="Gao G."/>
            <person name="Schijlen E.G.W.M."/>
            <person name="Guo X."/>
            <person name="Momin A.A."/>
            <person name="Negrao S."/>
            <person name="Al-Babili S."/>
            <person name="Gehring C."/>
            <person name="Roessner U."/>
            <person name="Jung C."/>
            <person name="Murphy K."/>
            <person name="Arold S.T."/>
            <person name="Gojobori T."/>
            <person name="van der Linden C.G."/>
            <person name="van Loo E.N."/>
            <person name="Jellen E.N."/>
            <person name="Maughan P.J."/>
            <person name="Tester M."/>
        </authorList>
    </citation>
    <scope>NUCLEOTIDE SEQUENCE [LARGE SCALE GENOMIC DNA]</scope>
    <source>
        <strain evidence="9">cv. PI 614886</strain>
    </source>
</reference>
<dbReference type="GO" id="GO:0016020">
    <property type="term" value="C:membrane"/>
    <property type="evidence" value="ECO:0007669"/>
    <property type="project" value="UniProtKB-SubCell"/>
</dbReference>
<feature type="compositionally biased region" description="Low complexity" evidence="7">
    <location>
        <begin position="30"/>
        <end position="40"/>
    </location>
</feature>
<dbReference type="InterPro" id="IPR034294">
    <property type="entry name" value="Aquaporin_transptr"/>
</dbReference>
<keyword evidence="10" id="KW-1185">Reference proteome</keyword>
<feature type="transmembrane region" description="Helical" evidence="8">
    <location>
        <begin position="171"/>
        <end position="191"/>
    </location>
</feature>
<evidence type="ECO:0000256" key="4">
    <source>
        <dbReference type="ARBA" id="ARBA00022989"/>
    </source>
</evidence>
<evidence type="ECO:0000256" key="7">
    <source>
        <dbReference type="SAM" id="MobiDB-lite"/>
    </source>
</evidence>
<evidence type="ECO:0000313" key="10">
    <source>
        <dbReference type="Proteomes" id="UP000596660"/>
    </source>
</evidence>
<dbReference type="SMR" id="A0A803M463"/>
<dbReference type="Gene3D" id="1.20.1080.10">
    <property type="entry name" value="Glycerol uptake facilitator protein"/>
    <property type="match status" value="1"/>
</dbReference>
<dbReference type="InterPro" id="IPR022357">
    <property type="entry name" value="MIP_CS"/>
</dbReference>